<sequence>MFCKNSLLGKEKEKCLLAFCLPSLAGQICPGVINPRCCPHSGTQPTASSEHMVGISLGGNSPELFLWACSCISHWERKWKIHDQLRDPPFDVEACCRDQMTLWGRRSHRPHAVTLKHSPPVSRRLQERHLSQQAVVAPCGHLDFSLVCFRSRGWESGATFHVRLSSAVPPGSSPEEMASPSLLSYTLSAP</sequence>
<accession>A0A8B8TA05</accession>
<reference evidence="3" key="1">
    <citation type="submission" date="2025-08" db="UniProtKB">
        <authorList>
            <consortium name="RefSeq"/>
        </authorList>
    </citation>
    <scope>IDENTIFICATION</scope>
    <source>
        <tissue evidence="3">Ear skin</tissue>
    </source>
</reference>
<dbReference type="RefSeq" id="XP_032338927.1">
    <property type="nucleotide sequence ID" value="XM_032483036.1"/>
</dbReference>
<evidence type="ECO:0000256" key="1">
    <source>
        <dbReference type="SAM" id="MobiDB-lite"/>
    </source>
</evidence>
<dbReference type="GeneID" id="116664764"/>
<name>A0A8B8TA05_CAMFR</name>
<feature type="region of interest" description="Disordered" evidence="1">
    <location>
        <begin position="166"/>
        <end position="190"/>
    </location>
</feature>
<gene>
    <name evidence="3" type="primary">LOC116664764</name>
</gene>
<dbReference type="Proteomes" id="UP000694856">
    <property type="component" value="Chromosome 7"/>
</dbReference>
<keyword evidence="2" id="KW-1185">Reference proteome</keyword>
<proteinExistence type="predicted"/>
<feature type="compositionally biased region" description="Polar residues" evidence="1">
    <location>
        <begin position="181"/>
        <end position="190"/>
    </location>
</feature>
<organism evidence="2 3">
    <name type="scientific">Camelus ferus</name>
    <name type="common">Wild bactrian camel</name>
    <name type="synonym">Camelus bactrianus ferus</name>
    <dbReference type="NCBI Taxonomy" id="419612"/>
    <lineage>
        <taxon>Eukaryota</taxon>
        <taxon>Metazoa</taxon>
        <taxon>Chordata</taxon>
        <taxon>Craniata</taxon>
        <taxon>Vertebrata</taxon>
        <taxon>Euteleostomi</taxon>
        <taxon>Mammalia</taxon>
        <taxon>Eutheria</taxon>
        <taxon>Laurasiatheria</taxon>
        <taxon>Artiodactyla</taxon>
        <taxon>Tylopoda</taxon>
        <taxon>Camelidae</taxon>
        <taxon>Camelus</taxon>
    </lineage>
</organism>
<evidence type="ECO:0000313" key="2">
    <source>
        <dbReference type="Proteomes" id="UP000694856"/>
    </source>
</evidence>
<protein>
    <submittedName>
        <fullName evidence="3">Uncharacterized protein LOC116664764 isoform X2</fullName>
    </submittedName>
</protein>
<evidence type="ECO:0000313" key="3">
    <source>
        <dbReference type="RefSeq" id="XP_032338927.1"/>
    </source>
</evidence>
<dbReference type="AlphaFoldDB" id="A0A8B8TA05"/>